<keyword evidence="3 10" id="KW-0812">Transmembrane</keyword>
<evidence type="ECO:0000259" key="12">
    <source>
        <dbReference type="PROSITE" id="PS50893"/>
    </source>
</evidence>
<keyword evidence="8" id="KW-1015">Disulfide bond</keyword>
<dbReference type="CDD" id="cd03213">
    <property type="entry name" value="ABCG_EPDR"/>
    <property type="match status" value="1"/>
</dbReference>
<keyword evidence="2" id="KW-0813">Transport</keyword>
<comment type="caution">
    <text evidence="8">Lacks conserved residue(s) required for the propagation of feature annotation.</text>
</comment>
<protein>
    <submittedName>
        <fullName evidence="13">BQ2448_6536 protein</fullName>
    </submittedName>
</protein>
<evidence type="ECO:0000256" key="3">
    <source>
        <dbReference type="ARBA" id="ARBA00022692"/>
    </source>
</evidence>
<name>A0A238FQE1_9BASI</name>
<feature type="transmembrane region" description="Helical" evidence="10">
    <location>
        <begin position="1106"/>
        <end position="1126"/>
    </location>
</feature>
<sequence length="1130" mass="123920">MTRLDRVIILWTTSFALVATIASAARAGALLNQPSSYNANTKTVPGSVRTSYGPVSGSSSLFVPRPPECPPCNPFNCVLPAFTCLNTGVCNDYNGQCMCAPGFGGEDCSKPLCGSLADGNERFPRNGTECECAPGWAGLNCNVCETNKACSALIASRDPANGMFKTSDKNGKGDGDDDDTDNDNAVCYKEGYAVKEMFQMCDVTNRKIVDMLPNRPPQVSFTCDVPSATCGFQFWIGKVESFYCGLRNCTSTLQMGYDSNYTEYTCEEMSCSCIPGRMLCGEDGSVDISEFLDKEIKGPTKFSTRSGEDSKFEEPAMNQLINDIFGDSYITLRCTAGECLRASEVPGFIVPPKPNDKTYVVVTIAIAVSVLLLGLFLFWYLGRADTTSEYSFLGGRIRLPKHGGLNGTTNKSLLEDHIPAALQFSNLTYTLPNGRVVLDGISGSVKAGEIMAVMGASGAGKSTFLDLLARKSKRGTVEGHILVNGQQVGDSDYRRVVGFVDQEDTLLGTLTVYETVLYSALLRLPRDMSFEDKKMRTLETMHELGILHIRDSRIGESGHRSISGGEKRRVSIACELVTSPSILFLDECTSGELAAILTGYQKKKKARSMLTGIMMFCAGLDSFNAFNVIESLVQLSRVYKRTVVFTIHQPQSNIVALFDKLVLLASGKMVYSGSAKDCQAYFNDIGWACPPGFNIADYLIDLTMATEKKSNDVAPAEAETTLIQLEGEQDAVTVSDPELGVQRTTRRRRQTTDPTDVDAETASTSNGNNGSRLSMRLLSGSSSGRDTPQVEVSPQLARLVDAFAKSDIAAATRSEITAAGSAALENGHVQGQRVVLRNFKRASWWTQFKILSGRSFKNLYRNPQLMLAHYAVAVFLLEHIIGLYNIQLTLSFEIRRNSEDIPGFQNRMGLGFFCLSLFGFSCLTTLDAFAAERLLFTRERANGYYTPAAYFTAKVLFDIVPLRVIPPFVFAAIIYSPVGLVPTVGSFWRFVMVLVAFNLSASSVVLFLSVIIKDGGVASLIGSLIMLFNLLFAGLLINRDKLPWWLQWLETTSFFHAAFEAFLVNEVRYLQLRDHRYGVDIEVPAATILSMFGFNAQAFWFPDMTLLLGVFVIFTALSFVALVVLVKERR</sequence>
<evidence type="ECO:0000256" key="6">
    <source>
        <dbReference type="ARBA" id="ARBA00022989"/>
    </source>
</evidence>
<keyword evidence="6 10" id="KW-1133">Transmembrane helix</keyword>
<organism evidence="13 14">
    <name type="scientific">Microbotryum intermedium</name>
    <dbReference type="NCBI Taxonomy" id="269621"/>
    <lineage>
        <taxon>Eukaryota</taxon>
        <taxon>Fungi</taxon>
        <taxon>Dikarya</taxon>
        <taxon>Basidiomycota</taxon>
        <taxon>Pucciniomycotina</taxon>
        <taxon>Microbotryomycetes</taxon>
        <taxon>Microbotryales</taxon>
        <taxon>Microbotryaceae</taxon>
        <taxon>Microbotryum</taxon>
    </lineage>
</organism>
<comment type="subcellular location">
    <subcellularLocation>
        <location evidence="1">Membrane</location>
        <topology evidence="1">Multi-pass membrane protein</topology>
    </subcellularLocation>
</comment>
<dbReference type="PROSITE" id="PS50026">
    <property type="entry name" value="EGF_3"/>
    <property type="match status" value="1"/>
</dbReference>
<evidence type="ECO:0000256" key="8">
    <source>
        <dbReference type="PROSITE-ProRule" id="PRU00076"/>
    </source>
</evidence>
<dbReference type="InterPro" id="IPR050352">
    <property type="entry name" value="ABCG_transporters"/>
</dbReference>
<keyword evidence="8" id="KW-0245">EGF-like domain</keyword>
<dbReference type="PANTHER" id="PTHR48041:SF2">
    <property type="entry name" value="ATP-DEPENDENT PERMEASE-RELATED"/>
    <property type="match status" value="1"/>
</dbReference>
<dbReference type="InterPro" id="IPR043926">
    <property type="entry name" value="ABCG_dom"/>
</dbReference>
<dbReference type="STRING" id="269621.A0A238FQE1"/>
<dbReference type="InterPro" id="IPR000742">
    <property type="entry name" value="EGF"/>
</dbReference>
<evidence type="ECO:0000256" key="1">
    <source>
        <dbReference type="ARBA" id="ARBA00004141"/>
    </source>
</evidence>
<dbReference type="PROSITE" id="PS00211">
    <property type="entry name" value="ABC_TRANSPORTER_1"/>
    <property type="match status" value="1"/>
</dbReference>
<dbReference type="Gene3D" id="3.40.50.300">
    <property type="entry name" value="P-loop containing nucleotide triphosphate hydrolases"/>
    <property type="match status" value="1"/>
</dbReference>
<feature type="transmembrane region" description="Helical" evidence="10">
    <location>
        <begin position="987"/>
        <end position="1010"/>
    </location>
</feature>
<dbReference type="GO" id="GO:0016020">
    <property type="term" value="C:membrane"/>
    <property type="evidence" value="ECO:0007669"/>
    <property type="project" value="UniProtKB-SubCell"/>
</dbReference>
<evidence type="ECO:0000256" key="9">
    <source>
        <dbReference type="SAM" id="MobiDB-lite"/>
    </source>
</evidence>
<reference evidence="14" key="1">
    <citation type="submission" date="2016-09" db="EMBL/GenBank/DDBJ databases">
        <authorList>
            <person name="Jeantristanb JTB J.-T."/>
            <person name="Ricardo R."/>
        </authorList>
    </citation>
    <scope>NUCLEOTIDE SEQUENCE [LARGE SCALE GENOMIC DNA]</scope>
</reference>
<evidence type="ECO:0000256" key="10">
    <source>
        <dbReference type="SAM" id="Phobius"/>
    </source>
</evidence>
<evidence type="ECO:0000256" key="4">
    <source>
        <dbReference type="ARBA" id="ARBA00022741"/>
    </source>
</evidence>
<dbReference type="InterPro" id="IPR027417">
    <property type="entry name" value="P-loop_NTPase"/>
</dbReference>
<dbReference type="Proteomes" id="UP000198372">
    <property type="component" value="Unassembled WGS sequence"/>
</dbReference>
<dbReference type="GO" id="GO:0140359">
    <property type="term" value="F:ABC-type transporter activity"/>
    <property type="evidence" value="ECO:0007669"/>
    <property type="project" value="InterPro"/>
</dbReference>
<dbReference type="SUPFAM" id="SSF52540">
    <property type="entry name" value="P-loop containing nucleoside triphosphate hydrolases"/>
    <property type="match status" value="2"/>
</dbReference>
<dbReference type="Gene3D" id="2.10.25.10">
    <property type="entry name" value="Laminin"/>
    <property type="match status" value="1"/>
</dbReference>
<dbReference type="InterPro" id="IPR003593">
    <property type="entry name" value="AAA+_ATPase"/>
</dbReference>
<dbReference type="PANTHER" id="PTHR48041">
    <property type="entry name" value="ABC TRANSPORTER G FAMILY MEMBER 28"/>
    <property type="match status" value="1"/>
</dbReference>
<feature type="transmembrane region" description="Helical" evidence="10">
    <location>
        <begin position="359"/>
        <end position="381"/>
    </location>
</feature>
<keyword evidence="7 10" id="KW-0472">Membrane</keyword>
<dbReference type="InterPro" id="IPR017871">
    <property type="entry name" value="ABC_transporter-like_CS"/>
</dbReference>
<dbReference type="Pfam" id="PF01061">
    <property type="entry name" value="ABC2_membrane"/>
    <property type="match status" value="1"/>
</dbReference>
<feature type="region of interest" description="Disordered" evidence="9">
    <location>
        <begin position="733"/>
        <end position="789"/>
    </location>
</feature>
<dbReference type="GO" id="GO:0005524">
    <property type="term" value="F:ATP binding"/>
    <property type="evidence" value="ECO:0007669"/>
    <property type="project" value="UniProtKB-KW"/>
</dbReference>
<evidence type="ECO:0000256" key="2">
    <source>
        <dbReference type="ARBA" id="ARBA00022448"/>
    </source>
</evidence>
<evidence type="ECO:0000256" key="5">
    <source>
        <dbReference type="ARBA" id="ARBA00022840"/>
    </source>
</evidence>
<dbReference type="PROSITE" id="PS50893">
    <property type="entry name" value="ABC_TRANSPORTER_2"/>
    <property type="match status" value="1"/>
</dbReference>
<dbReference type="AlphaFoldDB" id="A0A238FQE1"/>
<proteinExistence type="predicted"/>
<evidence type="ECO:0000259" key="11">
    <source>
        <dbReference type="PROSITE" id="PS50026"/>
    </source>
</evidence>
<feature type="transmembrane region" description="Helical" evidence="10">
    <location>
        <begin position="908"/>
        <end position="930"/>
    </location>
</feature>
<evidence type="ECO:0000313" key="14">
    <source>
        <dbReference type="Proteomes" id="UP000198372"/>
    </source>
</evidence>
<gene>
    <name evidence="13" type="ORF">BQ2448_6536</name>
</gene>
<dbReference type="EMBL" id="FMSP01000020">
    <property type="protein sequence ID" value="SCV74104.1"/>
    <property type="molecule type" value="Genomic_DNA"/>
</dbReference>
<dbReference type="Pfam" id="PF00005">
    <property type="entry name" value="ABC_tran"/>
    <property type="match status" value="1"/>
</dbReference>
<dbReference type="SMART" id="SM00382">
    <property type="entry name" value="AAA"/>
    <property type="match status" value="1"/>
</dbReference>
<dbReference type="OrthoDB" id="66620at2759"/>
<evidence type="ECO:0000256" key="7">
    <source>
        <dbReference type="ARBA" id="ARBA00023136"/>
    </source>
</evidence>
<dbReference type="PROSITE" id="PS01186">
    <property type="entry name" value="EGF_2"/>
    <property type="match status" value="1"/>
</dbReference>
<feature type="disulfide bond" evidence="8">
    <location>
        <begin position="99"/>
        <end position="108"/>
    </location>
</feature>
<dbReference type="Pfam" id="PF19055">
    <property type="entry name" value="ABC2_membrane_7"/>
    <property type="match status" value="1"/>
</dbReference>
<feature type="domain" description="ABC transporter" evidence="12">
    <location>
        <begin position="422"/>
        <end position="691"/>
    </location>
</feature>
<dbReference type="GO" id="GO:0016887">
    <property type="term" value="F:ATP hydrolysis activity"/>
    <property type="evidence" value="ECO:0007669"/>
    <property type="project" value="InterPro"/>
</dbReference>
<dbReference type="InterPro" id="IPR003439">
    <property type="entry name" value="ABC_transporter-like_ATP-bd"/>
</dbReference>
<feature type="transmembrane region" description="Helical" evidence="10">
    <location>
        <begin position="951"/>
        <end position="975"/>
    </location>
</feature>
<dbReference type="InterPro" id="IPR013525">
    <property type="entry name" value="ABC2_TM"/>
</dbReference>
<dbReference type="PROSITE" id="PS00022">
    <property type="entry name" value="EGF_1"/>
    <property type="match status" value="1"/>
</dbReference>
<feature type="transmembrane region" description="Helical" evidence="10">
    <location>
        <begin position="1017"/>
        <end position="1038"/>
    </location>
</feature>
<evidence type="ECO:0000313" key="13">
    <source>
        <dbReference type="EMBL" id="SCV74104.1"/>
    </source>
</evidence>
<feature type="compositionally biased region" description="Low complexity" evidence="9">
    <location>
        <begin position="770"/>
        <end position="785"/>
    </location>
</feature>
<feature type="domain" description="EGF-like" evidence="11">
    <location>
        <begin position="73"/>
        <end position="109"/>
    </location>
</feature>
<keyword evidence="14" id="KW-1185">Reference proteome</keyword>
<keyword evidence="4" id="KW-0547">Nucleotide-binding</keyword>
<feature type="transmembrane region" description="Helical" evidence="10">
    <location>
        <begin position="867"/>
        <end position="888"/>
    </location>
</feature>
<keyword evidence="5" id="KW-0067">ATP-binding</keyword>
<dbReference type="CDD" id="cd00054">
    <property type="entry name" value="EGF_CA"/>
    <property type="match status" value="1"/>
</dbReference>
<accession>A0A238FQE1</accession>